<organism evidence="1 2">
    <name type="scientific">Halobium salinum</name>
    <dbReference type="NCBI Taxonomy" id="1364940"/>
    <lineage>
        <taxon>Archaea</taxon>
        <taxon>Methanobacteriati</taxon>
        <taxon>Methanobacteriota</taxon>
        <taxon>Stenosarchaea group</taxon>
        <taxon>Halobacteria</taxon>
        <taxon>Halobacteriales</taxon>
        <taxon>Haloferacaceae</taxon>
        <taxon>Halobium</taxon>
    </lineage>
</organism>
<protein>
    <recommendedName>
        <fullName evidence="3">DUF3344 domain-containing protein</fullName>
    </recommendedName>
</protein>
<dbReference type="EMBL" id="JBHSDS010000001">
    <property type="protein sequence ID" value="MFC4356428.1"/>
    <property type="molecule type" value="Genomic_DNA"/>
</dbReference>
<name>A0ABD5P6E5_9EURY</name>
<proteinExistence type="predicted"/>
<evidence type="ECO:0000313" key="2">
    <source>
        <dbReference type="Proteomes" id="UP001595921"/>
    </source>
</evidence>
<evidence type="ECO:0000313" key="1">
    <source>
        <dbReference type="EMBL" id="MFC4356428.1"/>
    </source>
</evidence>
<dbReference type="Proteomes" id="UP001595921">
    <property type="component" value="Unassembled WGS sequence"/>
</dbReference>
<evidence type="ECO:0008006" key="3">
    <source>
        <dbReference type="Google" id="ProtNLM"/>
    </source>
</evidence>
<dbReference type="AlphaFoldDB" id="A0ABD5P6E5"/>
<gene>
    <name evidence="1" type="ORF">ACFO0N_00525</name>
</gene>
<comment type="caution">
    <text evidence="1">The sequence shown here is derived from an EMBL/GenBank/DDBJ whole genome shotgun (WGS) entry which is preliminary data.</text>
</comment>
<sequence length="258" mass="28605">MTAQNSESKTITSGFSIWVDNEELTEQEFAISPGDVERWSFNTSRGFDVTKDEHTVDFSTFGNSTSYNITRDIETADAEAYPTPYIGNVTVTEGTVDGETSSVAKVEIVNPGPQTYGMKLLVNTEGTDGSFYAVGIPSYSSETFTVELLEPVGDKIAGEGRLYTERPRDTEGALDQVEFVGSPDSKTKQWNTSYEPARGPWLDNSYEYENESIDTDMDNRENANPFDDPDRRKEVNAIALTLVALFGVLAYRKLNRSS</sequence>
<reference evidence="1 2" key="1">
    <citation type="journal article" date="2019" name="Int. J. Syst. Evol. Microbiol.">
        <title>The Global Catalogue of Microorganisms (GCM) 10K type strain sequencing project: providing services to taxonomists for standard genome sequencing and annotation.</title>
        <authorList>
            <consortium name="The Broad Institute Genomics Platform"/>
            <consortium name="The Broad Institute Genome Sequencing Center for Infectious Disease"/>
            <person name="Wu L."/>
            <person name="Ma J."/>
        </authorList>
    </citation>
    <scope>NUCLEOTIDE SEQUENCE [LARGE SCALE GENOMIC DNA]</scope>
    <source>
        <strain evidence="1 2">CGMCC 1.12553</strain>
    </source>
</reference>
<accession>A0ABD5P6E5</accession>
<keyword evidence="2" id="KW-1185">Reference proteome</keyword>
<dbReference type="RefSeq" id="WP_267624782.1">
    <property type="nucleotide sequence ID" value="NZ_JAODIW010000010.1"/>
</dbReference>